<feature type="compositionally biased region" description="Basic and acidic residues" evidence="1">
    <location>
        <begin position="241"/>
        <end position="266"/>
    </location>
</feature>
<name>A0A976MAD2_THEOR</name>
<feature type="compositionally biased region" description="Polar residues" evidence="1">
    <location>
        <begin position="366"/>
        <end position="391"/>
    </location>
</feature>
<feature type="signal peptide" evidence="2">
    <location>
        <begin position="1"/>
        <end position="25"/>
    </location>
</feature>
<gene>
    <name evidence="3" type="ORF">MACK_000907</name>
</gene>
<feature type="chain" id="PRO_5037584644" evidence="2">
    <location>
        <begin position="26"/>
        <end position="607"/>
    </location>
</feature>
<proteinExistence type="predicted"/>
<feature type="compositionally biased region" description="Basic and acidic residues" evidence="1">
    <location>
        <begin position="308"/>
        <end position="318"/>
    </location>
</feature>
<feature type="compositionally biased region" description="Polar residues" evidence="1">
    <location>
        <begin position="294"/>
        <end position="307"/>
    </location>
</feature>
<keyword evidence="2" id="KW-0732">Signal</keyword>
<dbReference type="Proteomes" id="UP000244811">
    <property type="component" value="Chromosome 1"/>
</dbReference>
<evidence type="ECO:0000313" key="3">
    <source>
        <dbReference type="EMBL" id="UKK00833.2"/>
    </source>
</evidence>
<evidence type="ECO:0000313" key="4">
    <source>
        <dbReference type="Proteomes" id="UP000244811"/>
    </source>
</evidence>
<feature type="compositionally biased region" description="Low complexity" evidence="1">
    <location>
        <begin position="272"/>
        <end position="281"/>
    </location>
</feature>
<feature type="compositionally biased region" description="Basic and acidic residues" evidence="1">
    <location>
        <begin position="198"/>
        <end position="221"/>
    </location>
</feature>
<organism evidence="3 4">
    <name type="scientific">Theileria orientalis</name>
    <dbReference type="NCBI Taxonomy" id="68886"/>
    <lineage>
        <taxon>Eukaryota</taxon>
        <taxon>Sar</taxon>
        <taxon>Alveolata</taxon>
        <taxon>Apicomplexa</taxon>
        <taxon>Aconoidasida</taxon>
        <taxon>Piroplasmida</taxon>
        <taxon>Theileriidae</taxon>
        <taxon>Theileria</taxon>
    </lineage>
</organism>
<evidence type="ECO:0000256" key="2">
    <source>
        <dbReference type="SAM" id="SignalP"/>
    </source>
</evidence>
<feature type="compositionally biased region" description="Acidic residues" evidence="1">
    <location>
        <begin position="173"/>
        <end position="183"/>
    </location>
</feature>
<sequence length="607" mass="64813">MLSSKHIFTILVTIVIAITYKPCETINNVNNLNKIKLSFLQKDADSKDTPDTVKTGETVDVVTNKDGTTSGPSKESSVDSHTATKEVEKHDQDKTVGEPTKEEKEQAGDSKKGNEEAGSEDKKPTEDTEGSESSDKTETSKEAKVEVVKDTAGDQNSHVGSGTGGAKQGSGSDNEEHDDQEEQDDHHDQVEEHEEDDSAHHKDNAGDKEEDKESGESENQKEPSGGSQKTADGVESNQTEAEAHAHHQEEHKPAETTDVKKEEATADHNQPTTDTQTADAAGSTESAPSKEATPEQTVPSNEGSNDSQVHEQASETHQENAQVVGETQPHQQAQTPEANHVVAPAPTQPSTNTENVVKDHVPQATDTLNPAQETGTSVAHQGNDTQVSTSPQTPPKPVDLDSLTDDEKKAVVEFWKKPSGDCSVDCTHSCRSALQGATQCVSVSDNSLSCSTFGDSATLTCPEGYTPCTQPVASALKSYTVKNNAVEVGALEVDGSNFSKCMGLALTTPDGRCDKATLVANLLFTAGALNKDYEINVAADKLTFGNLKIKNGDYKVCIFQRYEGSLEGMTISNMVAKLLGFINPTSSTPSQTRSVFVMEVGTLRVSD</sequence>
<feature type="region of interest" description="Disordered" evidence="1">
    <location>
        <begin position="43"/>
        <end position="354"/>
    </location>
</feature>
<feature type="compositionally biased region" description="Basic and acidic residues" evidence="1">
    <location>
        <begin position="133"/>
        <end position="152"/>
    </location>
</feature>
<evidence type="ECO:0000256" key="1">
    <source>
        <dbReference type="SAM" id="MobiDB-lite"/>
    </source>
</evidence>
<feature type="region of interest" description="Disordered" evidence="1">
    <location>
        <begin position="366"/>
        <end position="402"/>
    </location>
</feature>
<dbReference type="AlphaFoldDB" id="A0A976MAD2"/>
<dbReference type="EMBL" id="CP056069">
    <property type="protein sequence ID" value="UKK00833.2"/>
    <property type="molecule type" value="Genomic_DNA"/>
</dbReference>
<feature type="compositionally biased region" description="Polar residues" evidence="1">
    <location>
        <begin position="328"/>
        <end position="337"/>
    </location>
</feature>
<feature type="compositionally biased region" description="Polar residues" evidence="1">
    <location>
        <begin position="65"/>
        <end position="75"/>
    </location>
</feature>
<accession>A0A976MAD2</accession>
<reference evidence="3" key="1">
    <citation type="submission" date="2022-07" db="EMBL/GenBank/DDBJ databases">
        <title>Evaluation of T. orientalis genome assembly methods using nanopore sequencing and analysis of variation between genomes.</title>
        <authorList>
            <person name="Yam J."/>
            <person name="Micallef M.L."/>
            <person name="Liu M."/>
            <person name="Djordjevic S.P."/>
            <person name="Bogema D.R."/>
            <person name="Jenkins C."/>
        </authorList>
    </citation>
    <scope>NUCLEOTIDE SEQUENCE</scope>
    <source>
        <strain evidence="3">Goon Nure</strain>
    </source>
</reference>
<feature type="compositionally biased region" description="Basic and acidic residues" evidence="1">
    <location>
        <begin position="76"/>
        <end position="126"/>
    </location>
</feature>
<protein>
    <submittedName>
        <fullName evidence="3">Uncharacterized protein</fullName>
    </submittedName>
</protein>
<feature type="compositionally biased region" description="Polar residues" evidence="1">
    <location>
        <begin position="225"/>
        <end position="239"/>
    </location>
</feature>